<organism evidence="2 3">
    <name type="scientific">Insolitispirillum peregrinum</name>
    <dbReference type="NCBI Taxonomy" id="80876"/>
    <lineage>
        <taxon>Bacteria</taxon>
        <taxon>Pseudomonadati</taxon>
        <taxon>Pseudomonadota</taxon>
        <taxon>Alphaproteobacteria</taxon>
        <taxon>Rhodospirillales</taxon>
        <taxon>Novispirillaceae</taxon>
        <taxon>Insolitispirillum</taxon>
    </lineage>
</organism>
<dbReference type="EMBL" id="FTOA01000006">
    <property type="protein sequence ID" value="SIT07865.1"/>
    <property type="molecule type" value="Genomic_DNA"/>
</dbReference>
<feature type="signal peptide" evidence="1">
    <location>
        <begin position="1"/>
        <end position="26"/>
    </location>
</feature>
<dbReference type="AlphaFoldDB" id="A0A1N7PB52"/>
<sequence>MRSIRKVINVISIALFLTTFSSLSDAEVIQNNAMTTMQSKIYMTVMAPGGYITEELYNYFWMDMPKEMRNSREARKEYSNSQIRIKKYYDRFRLEGLKSAKLSLGKNKIVKTADYEFRKSEFLKLFGLYADDYNNIQHVHEMDKMIEAAARGIPYQTPQGALQLTEKNIDAMIEDQNASSIRYGILLSPDWTDNEMFISYSELKISVKTKYPLYEREIDAGNGDKIKVLTFRFDEKNTLAIRFINLKEPLQDPAKDVPAILQKRLEAMGKVTSNITSDSWYGLATSKGTTRSDKDGVISFTTMKIINMKSNSGYLIIGTVSEQNEEESKKYMDYIEERIKL</sequence>
<gene>
    <name evidence="2" type="ORF">SAMN05421779_106203</name>
</gene>
<evidence type="ECO:0000313" key="2">
    <source>
        <dbReference type="EMBL" id="SIT07865.1"/>
    </source>
</evidence>
<dbReference type="Proteomes" id="UP000185678">
    <property type="component" value="Unassembled WGS sequence"/>
</dbReference>
<evidence type="ECO:0000256" key="1">
    <source>
        <dbReference type="SAM" id="SignalP"/>
    </source>
</evidence>
<accession>A0A1N7PB52</accession>
<proteinExistence type="predicted"/>
<feature type="chain" id="PRO_5012704147" evidence="1">
    <location>
        <begin position="27"/>
        <end position="341"/>
    </location>
</feature>
<evidence type="ECO:0000313" key="3">
    <source>
        <dbReference type="Proteomes" id="UP000185678"/>
    </source>
</evidence>
<protein>
    <submittedName>
        <fullName evidence="2">Uncharacterized protein</fullName>
    </submittedName>
</protein>
<keyword evidence="1" id="KW-0732">Signal</keyword>
<keyword evidence="3" id="KW-1185">Reference proteome</keyword>
<name>A0A1N7PB52_9PROT</name>
<reference evidence="2 3" key="1">
    <citation type="submission" date="2017-01" db="EMBL/GenBank/DDBJ databases">
        <authorList>
            <person name="Mah S.A."/>
            <person name="Swanson W.J."/>
            <person name="Moy G.W."/>
            <person name="Vacquier V.D."/>
        </authorList>
    </citation>
    <scope>NUCLEOTIDE SEQUENCE [LARGE SCALE GENOMIC DNA]</scope>
    <source>
        <strain evidence="2 3">DSM 11589</strain>
    </source>
</reference>